<evidence type="ECO:0000256" key="3">
    <source>
        <dbReference type="ARBA" id="ARBA00023157"/>
    </source>
</evidence>
<dbReference type="InterPro" id="IPR036249">
    <property type="entry name" value="Thioredoxin-like_sf"/>
</dbReference>
<proteinExistence type="predicted"/>
<comment type="caution">
    <text evidence="6">The sequence shown here is derived from an EMBL/GenBank/DDBJ whole genome shotgun (WGS) entry which is preliminary data.</text>
</comment>
<protein>
    <recommendedName>
        <fullName evidence="5">Thioredoxin domain-containing protein</fullName>
    </recommendedName>
</protein>
<dbReference type="SUPFAM" id="SSF52833">
    <property type="entry name" value="Thioredoxin-like"/>
    <property type="match status" value="1"/>
</dbReference>
<dbReference type="CDD" id="cd02966">
    <property type="entry name" value="TlpA_like_family"/>
    <property type="match status" value="1"/>
</dbReference>
<dbReference type="PANTHER" id="PTHR42852">
    <property type="entry name" value="THIOL:DISULFIDE INTERCHANGE PROTEIN DSBE"/>
    <property type="match status" value="1"/>
</dbReference>
<evidence type="ECO:0000256" key="2">
    <source>
        <dbReference type="ARBA" id="ARBA00022748"/>
    </source>
</evidence>
<dbReference type="Pfam" id="PF13905">
    <property type="entry name" value="Thioredoxin_8"/>
    <property type="match status" value="1"/>
</dbReference>
<dbReference type="PANTHER" id="PTHR42852:SF6">
    <property type="entry name" value="THIOL:DISULFIDE INTERCHANGE PROTEIN DSBE"/>
    <property type="match status" value="1"/>
</dbReference>
<evidence type="ECO:0000313" key="6">
    <source>
        <dbReference type="EMBL" id="GAA4173855.1"/>
    </source>
</evidence>
<dbReference type="EMBL" id="BAAAZK010000003">
    <property type="protein sequence ID" value="GAA4173855.1"/>
    <property type="molecule type" value="Genomic_DNA"/>
</dbReference>
<dbReference type="InterPro" id="IPR012336">
    <property type="entry name" value="Thioredoxin-like_fold"/>
</dbReference>
<evidence type="ECO:0000313" key="7">
    <source>
        <dbReference type="Proteomes" id="UP001500167"/>
    </source>
</evidence>
<dbReference type="Gene3D" id="3.40.30.10">
    <property type="entry name" value="Glutaredoxin"/>
    <property type="match status" value="1"/>
</dbReference>
<dbReference type="PROSITE" id="PS51352">
    <property type="entry name" value="THIOREDOXIN_2"/>
    <property type="match status" value="1"/>
</dbReference>
<name>A0ABP7ZZ05_9SPHI</name>
<evidence type="ECO:0000259" key="5">
    <source>
        <dbReference type="PROSITE" id="PS51352"/>
    </source>
</evidence>
<dbReference type="InterPro" id="IPR013766">
    <property type="entry name" value="Thioredoxin_domain"/>
</dbReference>
<keyword evidence="7" id="KW-1185">Reference proteome</keyword>
<organism evidence="6 7">
    <name type="scientific">Sphingobacterium ginsenosidimutans</name>
    <dbReference type="NCBI Taxonomy" id="687845"/>
    <lineage>
        <taxon>Bacteria</taxon>
        <taxon>Pseudomonadati</taxon>
        <taxon>Bacteroidota</taxon>
        <taxon>Sphingobacteriia</taxon>
        <taxon>Sphingobacteriales</taxon>
        <taxon>Sphingobacteriaceae</taxon>
        <taxon>Sphingobacterium</taxon>
    </lineage>
</organism>
<keyword evidence="3" id="KW-1015">Disulfide bond</keyword>
<gene>
    <name evidence="6" type="ORF">GCM10022218_17380</name>
</gene>
<feature type="domain" description="Thioredoxin" evidence="5">
    <location>
        <begin position="351"/>
        <end position="494"/>
    </location>
</feature>
<dbReference type="Proteomes" id="UP001500167">
    <property type="component" value="Unassembled WGS sequence"/>
</dbReference>
<keyword evidence="2" id="KW-0201">Cytochrome c-type biogenesis</keyword>
<comment type="subcellular location">
    <subcellularLocation>
        <location evidence="1">Cell envelope</location>
    </subcellularLocation>
</comment>
<sequence>MKQELAKAKIKTVLKNYDKNFFRPDTVRIVGYIEGYSSKLGFTSGIIYSGNQLTREEYPVTARIYPDGRFESSYLATNPEMSYLSFNDEIYKYYIEPGQTLVLIFKASTDKKLELLQYGGPLALDNQQLKDFKWDNRQSEFYQHLDKILTEKPIQKTKERLVSIWDSVQQDVNRRLTTSKYRAKIKHLIQSDVAINYAVQLFDAEMYSRYFAQQDTANPNLKGKLPADYFDFIKRLDLNDPSLFVTRQFSTFINRFEYSPLFRLDGFNKVIMNQRKGDMYQALDSSNRQANAAIAGTLVTEVAKLRTLKNRLSVAGDTAQMTTISNSLLAVLTNSELKREVLALKTRIKKTRDGYALPQTASATVFKKLTDKYRGKVVLVDFWAESCGPCRASIEAMKEKRLKLKDNPNLVFVFVTDSSGTPDMNFYKDYVVKNHMFESYIVSPDEYLALRELFKFNGIPRYILMDPDGKIRNDDFPMHNWHSELTNNYPQLFTNTFMPGS</sequence>
<evidence type="ECO:0000256" key="1">
    <source>
        <dbReference type="ARBA" id="ARBA00004196"/>
    </source>
</evidence>
<evidence type="ECO:0000256" key="4">
    <source>
        <dbReference type="ARBA" id="ARBA00023284"/>
    </source>
</evidence>
<accession>A0ABP7ZZ05</accession>
<keyword evidence="4" id="KW-0676">Redox-active center</keyword>
<reference evidence="7" key="1">
    <citation type="journal article" date="2019" name="Int. J. Syst. Evol. Microbiol.">
        <title>The Global Catalogue of Microorganisms (GCM) 10K type strain sequencing project: providing services to taxonomists for standard genome sequencing and annotation.</title>
        <authorList>
            <consortium name="The Broad Institute Genomics Platform"/>
            <consortium name="The Broad Institute Genome Sequencing Center for Infectious Disease"/>
            <person name="Wu L."/>
            <person name="Ma J."/>
        </authorList>
    </citation>
    <scope>NUCLEOTIDE SEQUENCE [LARGE SCALE GENOMIC DNA]</scope>
    <source>
        <strain evidence="7">JCM 16722</strain>
    </source>
</reference>
<dbReference type="InterPro" id="IPR050553">
    <property type="entry name" value="Thioredoxin_ResA/DsbE_sf"/>
</dbReference>